<sequence>MDLDILDATIFDGHSVLPADRISIRGGIVTEIGTGAPAQLAERTIEAAGRLVTPGFVDAHVHTTFGGQESLACDLSGCEGLDEAMAAIRAHLDSTADSGEEWVTGGGWSMADFPGGAPRAELLDALGTTRPIMLVSRDHHSAWVNSTAMAVAGLDATTSTPAGGVIEKDPDGTPTGCLHESAMDIVGAHIPPAGDEEILAGLLAGQSYLHRLGVTAWMDAIVGDYSGHRSPYDAYVRAESNGQLCAEVVGSLWWPRGVEDIDAEVARLVELRRTHPEATVPVPSTHPEATVPAAGTHPEATASSPRPGAFRTHSVKFMLDGIIESRTAAMSAEYACACGGFGTSYFTRDHLHRAFAALDAAGFDIHCHAIGDAAVKAALDAFEAIAAVRPDARHHIAHVQVVDPVDIPRFAQLGITANLQALWACRDQQMIDLNLPCLGEERSSWQYPFRSFRDSGARLAMGSDWPVSTADPWEAIHVAVNRSHPHDGDAAPLVPEEAIDILTALRAYTSGSARLLRSSTNGRLRPGTVANLAMASANPFEIDPEKLLDIRTELTIAAGRIVHDALSPETVRPRDPDPAETTNAPTASAPTTVPATTAPVR</sequence>
<name>A0ABX9GJX4_9MICO</name>
<organism evidence="3 4">
    <name type="scientific">Brevibacterium sanguinis</name>
    <dbReference type="NCBI Taxonomy" id="232444"/>
    <lineage>
        <taxon>Bacteria</taxon>
        <taxon>Bacillati</taxon>
        <taxon>Actinomycetota</taxon>
        <taxon>Actinomycetes</taxon>
        <taxon>Micrococcales</taxon>
        <taxon>Brevibacteriaceae</taxon>
        <taxon>Brevibacterium</taxon>
    </lineage>
</organism>
<dbReference type="RefSeq" id="WP_113938681.1">
    <property type="nucleotide sequence ID" value="NZ_QNRZ01000021.1"/>
</dbReference>
<dbReference type="PANTHER" id="PTHR22642">
    <property type="entry name" value="IMIDAZOLONEPROPIONASE"/>
    <property type="match status" value="1"/>
</dbReference>
<dbReference type="InterPro" id="IPR033932">
    <property type="entry name" value="YtcJ-like"/>
</dbReference>
<evidence type="ECO:0000259" key="2">
    <source>
        <dbReference type="Pfam" id="PF07969"/>
    </source>
</evidence>
<feature type="compositionally biased region" description="Low complexity" evidence="1">
    <location>
        <begin position="579"/>
        <end position="601"/>
    </location>
</feature>
<dbReference type="CDD" id="cd01300">
    <property type="entry name" value="YtcJ_like"/>
    <property type="match status" value="1"/>
</dbReference>
<dbReference type="Gene3D" id="2.30.40.10">
    <property type="entry name" value="Urease, subunit C, domain 1"/>
    <property type="match status" value="1"/>
</dbReference>
<evidence type="ECO:0000313" key="3">
    <source>
        <dbReference type="EMBL" id="RBP61483.1"/>
    </source>
</evidence>
<feature type="domain" description="Amidohydrolase 3" evidence="2">
    <location>
        <begin position="43"/>
        <end position="563"/>
    </location>
</feature>
<dbReference type="PANTHER" id="PTHR22642:SF2">
    <property type="entry name" value="PROTEIN LONG AFTER FAR-RED 3"/>
    <property type="match status" value="1"/>
</dbReference>
<dbReference type="InterPro" id="IPR032466">
    <property type="entry name" value="Metal_Hydrolase"/>
</dbReference>
<feature type="region of interest" description="Disordered" evidence="1">
    <location>
        <begin position="567"/>
        <end position="601"/>
    </location>
</feature>
<dbReference type="Proteomes" id="UP000253492">
    <property type="component" value="Unassembled WGS sequence"/>
</dbReference>
<protein>
    <recommendedName>
        <fullName evidence="2">Amidohydrolase 3 domain-containing protein</fullName>
    </recommendedName>
</protein>
<proteinExistence type="predicted"/>
<dbReference type="Gene3D" id="3.20.20.140">
    <property type="entry name" value="Metal-dependent hydrolases"/>
    <property type="match status" value="1"/>
</dbReference>
<dbReference type="InterPro" id="IPR011059">
    <property type="entry name" value="Metal-dep_hydrolase_composite"/>
</dbReference>
<dbReference type="SUPFAM" id="SSF51556">
    <property type="entry name" value="Metallo-dependent hydrolases"/>
    <property type="match status" value="1"/>
</dbReference>
<dbReference type="Gene3D" id="3.10.310.70">
    <property type="match status" value="1"/>
</dbReference>
<feature type="region of interest" description="Disordered" evidence="1">
    <location>
        <begin position="277"/>
        <end position="309"/>
    </location>
</feature>
<dbReference type="InterPro" id="IPR013108">
    <property type="entry name" value="Amidohydro_3"/>
</dbReference>
<dbReference type="EMBL" id="QNRZ01000021">
    <property type="protein sequence ID" value="RBP61483.1"/>
    <property type="molecule type" value="Genomic_DNA"/>
</dbReference>
<evidence type="ECO:0000256" key="1">
    <source>
        <dbReference type="SAM" id="MobiDB-lite"/>
    </source>
</evidence>
<gene>
    <name evidence="3" type="ORF">DFO66_12117</name>
</gene>
<dbReference type="SUPFAM" id="SSF51338">
    <property type="entry name" value="Composite domain of metallo-dependent hydrolases"/>
    <property type="match status" value="1"/>
</dbReference>
<dbReference type="Pfam" id="PF07969">
    <property type="entry name" value="Amidohydro_3"/>
    <property type="match status" value="1"/>
</dbReference>
<reference evidence="3 4" key="1">
    <citation type="submission" date="2018-06" db="EMBL/GenBank/DDBJ databases">
        <title>Freshwater and sediment microbial communities from various areas in North America, analyzing microbe dynamics in response to fracking.</title>
        <authorList>
            <person name="Lamendella R."/>
        </authorList>
    </citation>
    <scope>NUCLEOTIDE SEQUENCE [LARGE SCALE GENOMIC DNA]</scope>
    <source>
        <strain evidence="3 4">2b_TX</strain>
    </source>
</reference>
<comment type="caution">
    <text evidence="3">The sequence shown here is derived from an EMBL/GenBank/DDBJ whole genome shotgun (WGS) entry which is preliminary data.</text>
</comment>
<keyword evidence="4" id="KW-1185">Reference proteome</keyword>
<accession>A0ABX9GJX4</accession>
<evidence type="ECO:0000313" key="4">
    <source>
        <dbReference type="Proteomes" id="UP000253492"/>
    </source>
</evidence>